<feature type="region of interest" description="Disordered" evidence="7">
    <location>
        <begin position="1"/>
        <end position="39"/>
    </location>
</feature>
<dbReference type="Pfam" id="PF02453">
    <property type="entry name" value="Reticulon"/>
    <property type="match status" value="1"/>
</dbReference>
<protein>
    <recommendedName>
        <fullName evidence="6">Reticulon-like protein</fullName>
    </recommendedName>
</protein>
<accession>A0A1W0XFL1</accession>
<keyword evidence="5 6" id="KW-0472">Membrane</keyword>
<comment type="caution">
    <text evidence="9">The sequence shown here is derived from an EMBL/GenBank/DDBJ whole genome shotgun (WGS) entry which is preliminary data.</text>
</comment>
<feature type="domain" description="Reticulon" evidence="8">
    <location>
        <begin position="182"/>
        <end position="372"/>
    </location>
</feature>
<evidence type="ECO:0000256" key="6">
    <source>
        <dbReference type="RuleBase" id="RU363132"/>
    </source>
</evidence>
<dbReference type="InterPro" id="IPR046964">
    <property type="entry name" value="RTN1-4"/>
</dbReference>
<evidence type="ECO:0000256" key="5">
    <source>
        <dbReference type="ARBA" id="ARBA00023136"/>
    </source>
</evidence>
<dbReference type="Proteomes" id="UP000192578">
    <property type="component" value="Unassembled WGS sequence"/>
</dbReference>
<dbReference type="AlphaFoldDB" id="A0A1W0XFL1"/>
<dbReference type="OrthoDB" id="567788at2759"/>
<dbReference type="Gene3D" id="1.20.5.2480">
    <property type="match status" value="1"/>
</dbReference>
<dbReference type="InterPro" id="IPR003388">
    <property type="entry name" value="Reticulon"/>
</dbReference>
<evidence type="ECO:0000256" key="4">
    <source>
        <dbReference type="ARBA" id="ARBA00022989"/>
    </source>
</evidence>
<dbReference type="GO" id="GO:0005789">
    <property type="term" value="C:endoplasmic reticulum membrane"/>
    <property type="evidence" value="ECO:0007669"/>
    <property type="project" value="UniProtKB-SubCell"/>
</dbReference>
<keyword evidence="3 6" id="KW-0256">Endoplasmic reticulum</keyword>
<evidence type="ECO:0000256" key="2">
    <source>
        <dbReference type="ARBA" id="ARBA00022692"/>
    </source>
</evidence>
<feature type="transmembrane region" description="Helical" evidence="6">
    <location>
        <begin position="195"/>
        <end position="213"/>
    </location>
</feature>
<proteinExistence type="predicted"/>
<keyword evidence="2 6" id="KW-0812">Transmembrane</keyword>
<organism evidence="9 10">
    <name type="scientific">Hypsibius exemplaris</name>
    <name type="common">Freshwater tardigrade</name>
    <dbReference type="NCBI Taxonomy" id="2072580"/>
    <lineage>
        <taxon>Eukaryota</taxon>
        <taxon>Metazoa</taxon>
        <taxon>Ecdysozoa</taxon>
        <taxon>Tardigrada</taxon>
        <taxon>Eutardigrada</taxon>
        <taxon>Parachela</taxon>
        <taxon>Hypsibioidea</taxon>
        <taxon>Hypsibiidae</taxon>
        <taxon>Hypsibius</taxon>
    </lineage>
</organism>
<sequence length="396" mass="45721">MEQHHDYELNPDAPPFNPSPNFQQSDEMAFQQKFGDQSPQNRFLIEQPGNLQYNERMDYNSNDNNPAVLRSDQQRLINQGETQVRNAPASMMEQQQPMNDYVDRDRMDSYGNDSLLQLTGEELAQREREIFGEHYWNGQQQRQPEQEPSMAPAMDALGPSFIPREIPDQATIRRRRAVSHYIRDLVMWQNVKDSAVIFSFGGFVLFSLAYFSFISVLSYGALTVLLLASALVFARQLIFTLQQRPGSAHPFQRLLELDVVIPPEYAHQQVDMLLQPVNQTLIRMRNVFLADSLGQSLKWALAIYLMTYVGAWFNLLTLAMVVWALAFTVPKFYVTYRAQIDRMLRVMRDRMEDVKRRAAGMLHRAERKGKANGGRVPAAGVKVEKRTIVEKREKIQ</sequence>
<evidence type="ECO:0000313" key="9">
    <source>
        <dbReference type="EMBL" id="OQV26264.1"/>
    </source>
</evidence>
<dbReference type="GO" id="GO:0030424">
    <property type="term" value="C:axon"/>
    <property type="evidence" value="ECO:0007669"/>
    <property type="project" value="TreeGrafter"/>
</dbReference>
<dbReference type="EMBL" id="MTYJ01000001">
    <property type="protein sequence ID" value="OQV26264.1"/>
    <property type="molecule type" value="Genomic_DNA"/>
</dbReference>
<dbReference type="PANTHER" id="PTHR45799">
    <property type="entry name" value="RETICULON-LIKE PROTEIN"/>
    <property type="match status" value="1"/>
</dbReference>
<comment type="subcellular location">
    <subcellularLocation>
        <location evidence="1 6">Endoplasmic reticulum membrane</location>
        <topology evidence="1 6">Multi-pass membrane protein</topology>
    </subcellularLocation>
</comment>
<dbReference type="PROSITE" id="PS50845">
    <property type="entry name" value="RETICULON"/>
    <property type="match status" value="1"/>
</dbReference>
<evidence type="ECO:0000259" key="8">
    <source>
        <dbReference type="PROSITE" id="PS50845"/>
    </source>
</evidence>
<keyword evidence="4 6" id="KW-1133">Transmembrane helix</keyword>
<evidence type="ECO:0000313" key="10">
    <source>
        <dbReference type="Proteomes" id="UP000192578"/>
    </source>
</evidence>
<name>A0A1W0XFL1_HYPEX</name>
<feature type="transmembrane region" description="Helical" evidence="6">
    <location>
        <begin position="312"/>
        <end position="334"/>
    </location>
</feature>
<gene>
    <name evidence="9" type="ORF">BV898_00382</name>
</gene>
<dbReference type="PANTHER" id="PTHR45799:SF2">
    <property type="entry name" value="RETICULON-LIKE PROTEIN"/>
    <property type="match status" value="1"/>
</dbReference>
<keyword evidence="10" id="KW-1185">Reference proteome</keyword>
<evidence type="ECO:0000256" key="3">
    <source>
        <dbReference type="ARBA" id="ARBA00022824"/>
    </source>
</evidence>
<evidence type="ECO:0000256" key="1">
    <source>
        <dbReference type="ARBA" id="ARBA00004477"/>
    </source>
</evidence>
<evidence type="ECO:0000256" key="7">
    <source>
        <dbReference type="SAM" id="MobiDB-lite"/>
    </source>
</evidence>
<reference evidence="10" key="1">
    <citation type="submission" date="2017-01" db="EMBL/GenBank/DDBJ databases">
        <title>Comparative genomics of anhydrobiosis in the tardigrade Hypsibius dujardini.</title>
        <authorList>
            <person name="Yoshida Y."/>
            <person name="Koutsovoulos G."/>
            <person name="Laetsch D."/>
            <person name="Stevens L."/>
            <person name="Kumar S."/>
            <person name="Horikawa D."/>
            <person name="Ishino K."/>
            <person name="Komine S."/>
            <person name="Tomita M."/>
            <person name="Blaxter M."/>
            <person name="Arakawa K."/>
        </authorList>
    </citation>
    <scope>NUCLEOTIDE SEQUENCE [LARGE SCALE GENOMIC DNA]</scope>
    <source>
        <strain evidence="10">Z151</strain>
    </source>
</reference>
<feature type="transmembrane region" description="Helical" evidence="6">
    <location>
        <begin position="219"/>
        <end position="238"/>
    </location>
</feature>